<evidence type="ECO:0000256" key="3">
    <source>
        <dbReference type="ARBA" id="ARBA00022448"/>
    </source>
</evidence>
<evidence type="ECO:0000256" key="8">
    <source>
        <dbReference type="SAM" id="Phobius"/>
    </source>
</evidence>
<dbReference type="GO" id="GO:0022857">
    <property type="term" value="F:transmembrane transporter activity"/>
    <property type="evidence" value="ECO:0007669"/>
    <property type="project" value="InterPro"/>
</dbReference>
<keyword evidence="10" id="KW-1185">Reference proteome</keyword>
<dbReference type="GO" id="GO:0005886">
    <property type="term" value="C:plasma membrane"/>
    <property type="evidence" value="ECO:0007669"/>
    <property type="project" value="UniProtKB-SubCell"/>
</dbReference>
<dbReference type="AlphaFoldDB" id="I0R9K5"/>
<evidence type="ECO:0000256" key="2">
    <source>
        <dbReference type="ARBA" id="ARBA00007935"/>
    </source>
</evidence>
<proteinExistence type="inferred from homology"/>
<feature type="transmembrane region" description="Helical" evidence="8">
    <location>
        <begin position="12"/>
        <end position="39"/>
    </location>
</feature>
<feature type="transmembrane region" description="Helical" evidence="8">
    <location>
        <begin position="317"/>
        <end position="336"/>
    </location>
</feature>
<dbReference type="GO" id="GO:0033214">
    <property type="term" value="P:siderophore-iron import into cell"/>
    <property type="evidence" value="ECO:0007669"/>
    <property type="project" value="TreeGrafter"/>
</dbReference>
<comment type="caution">
    <text evidence="9">The sequence shown here is derived from an EMBL/GenBank/DDBJ whole genome shotgun (WGS) entry which is preliminary data.</text>
</comment>
<dbReference type="Pfam" id="PF01032">
    <property type="entry name" value="FecCD"/>
    <property type="match status" value="1"/>
</dbReference>
<feature type="transmembrane region" description="Helical" evidence="8">
    <location>
        <begin position="201"/>
        <end position="220"/>
    </location>
</feature>
<keyword evidence="6 8" id="KW-1133">Transmembrane helix</keyword>
<dbReference type="PANTHER" id="PTHR30472:SF25">
    <property type="entry name" value="ABC TRANSPORTER PERMEASE PROTEIN MJ0876-RELATED"/>
    <property type="match status" value="1"/>
</dbReference>
<evidence type="ECO:0000256" key="4">
    <source>
        <dbReference type="ARBA" id="ARBA00022475"/>
    </source>
</evidence>
<evidence type="ECO:0000313" key="9">
    <source>
        <dbReference type="EMBL" id="EIC96363.1"/>
    </source>
</evidence>
<dbReference type="InterPro" id="IPR037294">
    <property type="entry name" value="ABC_BtuC-like"/>
</dbReference>
<dbReference type="PATRIC" id="fig|1095750.3.peg.892"/>
<feature type="transmembrane region" description="Helical" evidence="8">
    <location>
        <begin position="74"/>
        <end position="91"/>
    </location>
</feature>
<dbReference type="InterPro" id="IPR000522">
    <property type="entry name" value="ABC_transptr_permease_BtuC"/>
</dbReference>
<keyword evidence="7 8" id="KW-0472">Membrane</keyword>
<organism evidence="9 10">
    <name type="scientific">Lachnoanaerobaculum saburreum F0468</name>
    <dbReference type="NCBI Taxonomy" id="1095750"/>
    <lineage>
        <taxon>Bacteria</taxon>
        <taxon>Bacillati</taxon>
        <taxon>Bacillota</taxon>
        <taxon>Clostridia</taxon>
        <taxon>Lachnospirales</taxon>
        <taxon>Lachnospiraceae</taxon>
        <taxon>Lachnoanaerobaculum</taxon>
    </lineage>
</organism>
<feature type="transmembrane region" description="Helical" evidence="8">
    <location>
        <begin position="45"/>
        <end position="62"/>
    </location>
</feature>
<dbReference type="eggNOG" id="COG0609">
    <property type="taxonomic scope" value="Bacteria"/>
</dbReference>
<dbReference type="Gene3D" id="1.10.3470.10">
    <property type="entry name" value="ABC transporter involved in vitamin B12 uptake, BtuC"/>
    <property type="match status" value="1"/>
</dbReference>
<gene>
    <name evidence="9" type="ORF">HMPREF9970_1194</name>
</gene>
<dbReference type="SUPFAM" id="SSF81345">
    <property type="entry name" value="ABC transporter involved in vitamin B12 uptake, BtuC"/>
    <property type="match status" value="1"/>
</dbReference>
<reference evidence="9 10" key="1">
    <citation type="submission" date="2012-03" db="EMBL/GenBank/DDBJ databases">
        <authorList>
            <person name="Durkin A.S."/>
            <person name="McCorrison J."/>
            <person name="Torralba M."/>
            <person name="Gillis M."/>
            <person name="Methe B."/>
            <person name="Sutton G."/>
            <person name="Nelson K.E."/>
        </authorList>
    </citation>
    <scope>NUCLEOTIDE SEQUENCE [LARGE SCALE GENOMIC DNA]</scope>
    <source>
        <strain evidence="9 10">F0468</strain>
    </source>
</reference>
<feature type="transmembrane region" description="Helical" evidence="8">
    <location>
        <begin position="289"/>
        <end position="311"/>
    </location>
</feature>
<dbReference type="PANTHER" id="PTHR30472">
    <property type="entry name" value="FERRIC ENTEROBACTIN TRANSPORT SYSTEM PERMEASE PROTEIN"/>
    <property type="match status" value="1"/>
</dbReference>
<dbReference type="Proteomes" id="UP000005039">
    <property type="component" value="Unassembled WGS sequence"/>
</dbReference>
<name>I0R9K5_9FIRM</name>
<dbReference type="RefSeq" id="WP_008753528.1">
    <property type="nucleotide sequence ID" value="NZ_AJGH01000044.1"/>
</dbReference>
<feature type="transmembrane region" description="Helical" evidence="8">
    <location>
        <begin position="248"/>
        <end position="277"/>
    </location>
</feature>
<keyword evidence="3" id="KW-0813">Transport</keyword>
<dbReference type="FunFam" id="1.10.3470.10:FF:000001">
    <property type="entry name" value="Vitamin B12 ABC transporter permease BtuC"/>
    <property type="match status" value="1"/>
</dbReference>
<accession>I0R9K5</accession>
<evidence type="ECO:0000256" key="6">
    <source>
        <dbReference type="ARBA" id="ARBA00022989"/>
    </source>
</evidence>
<sequence>MHYNKKRTISMSFLIVLLILSSLVSMIFVLCLGAIRIPFEDTFRLLYLMISGGEISHNLRTVYRVVWLLRMPRVILGFSAGCGLALCGTVMQATVQNPMADPYILGISAGGTLGATASIFLGSGRISGLFAFAGAALACIFVITMASKGGKTTPTKLVLSGMIANALFQSFSNFIISMSGDAQGNMTIKFWTMGSLASAKWDNILFPVIVVLLGIIFFLTQYRPLNTLLVGEEAASTLGMNLSVYRTLYLGIISLITGILVANCGMIGFVGLIIPHISRAVVGPNHQKLVPFTILSGGIFMIWVDAAARSIFENKELPVGIFTALLGAPVFVYILLSRNYSFSGD</sequence>
<dbReference type="CDD" id="cd06550">
    <property type="entry name" value="TM_ABC_iron-siderophores_like"/>
    <property type="match status" value="1"/>
</dbReference>
<evidence type="ECO:0000313" key="10">
    <source>
        <dbReference type="Proteomes" id="UP000005039"/>
    </source>
</evidence>
<dbReference type="EMBL" id="AJGH01000044">
    <property type="protein sequence ID" value="EIC96363.1"/>
    <property type="molecule type" value="Genomic_DNA"/>
</dbReference>
<feature type="transmembrane region" description="Helical" evidence="8">
    <location>
        <begin position="128"/>
        <end position="146"/>
    </location>
</feature>
<evidence type="ECO:0000256" key="5">
    <source>
        <dbReference type="ARBA" id="ARBA00022692"/>
    </source>
</evidence>
<evidence type="ECO:0000256" key="7">
    <source>
        <dbReference type="ARBA" id="ARBA00023136"/>
    </source>
</evidence>
<protein>
    <submittedName>
        <fullName evidence="9">Iron chelate uptake ABC transporter, FeCT family, permease protein</fullName>
    </submittedName>
</protein>
<keyword evidence="4" id="KW-1003">Cell membrane</keyword>
<feature type="transmembrane region" description="Helical" evidence="8">
    <location>
        <begin position="103"/>
        <end position="121"/>
    </location>
</feature>
<comment type="similarity">
    <text evidence="2">Belongs to the binding-protein-dependent transport system permease family. FecCD subfamily.</text>
</comment>
<evidence type="ECO:0000256" key="1">
    <source>
        <dbReference type="ARBA" id="ARBA00004651"/>
    </source>
</evidence>
<keyword evidence="5 8" id="KW-0812">Transmembrane</keyword>
<comment type="subcellular location">
    <subcellularLocation>
        <location evidence="1">Cell membrane</location>
        <topology evidence="1">Multi-pass membrane protein</topology>
    </subcellularLocation>
</comment>